<evidence type="ECO:0000313" key="5">
    <source>
        <dbReference type="EMBL" id="GFR91201.1"/>
    </source>
</evidence>
<keyword evidence="6" id="KW-1185">Reference proteome</keyword>
<gene>
    <name evidence="5" type="ORF">ElyMa_002586500</name>
</gene>
<accession>A0AAV4H1F2</accession>
<evidence type="ECO:0000259" key="4">
    <source>
        <dbReference type="SMART" id="SM00490"/>
    </source>
</evidence>
<feature type="domain" description="Helicase C-terminal" evidence="4">
    <location>
        <begin position="668"/>
        <end position="753"/>
    </location>
</feature>
<dbReference type="GO" id="GO:0005634">
    <property type="term" value="C:nucleus"/>
    <property type="evidence" value="ECO:0007669"/>
    <property type="project" value="TreeGrafter"/>
</dbReference>
<dbReference type="PANTHER" id="PTHR45626">
    <property type="entry name" value="TRANSCRIPTION TERMINATION FACTOR 2-RELATED"/>
    <property type="match status" value="1"/>
</dbReference>
<dbReference type="AlphaFoldDB" id="A0AAV4H1F2"/>
<dbReference type="SMART" id="SM00490">
    <property type="entry name" value="HELICc"/>
    <property type="match status" value="1"/>
</dbReference>
<protein>
    <submittedName>
        <fullName evidence="5">NAD-dependent DNA ligase</fullName>
    </submittedName>
</protein>
<organism evidence="5 6">
    <name type="scientific">Elysia marginata</name>
    <dbReference type="NCBI Taxonomy" id="1093978"/>
    <lineage>
        <taxon>Eukaryota</taxon>
        <taxon>Metazoa</taxon>
        <taxon>Spiralia</taxon>
        <taxon>Lophotrochozoa</taxon>
        <taxon>Mollusca</taxon>
        <taxon>Gastropoda</taxon>
        <taxon>Heterobranchia</taxon>
        <taxon>Euthyneura</taxon>
        <taxon>Panpulmonata</taxon>
        <taxon>Sacoglossa</taxon>
        <taxon>Placobranchoidea</taxon>
        <taxon>Plakobranchidae</taxon>
        <taxon>Elysia</taxon>
    </lineage>
</organism>
<keyword evidence="3" id="KW-0067">ATP-binding</keyword>
<evidence type="ECO:0000256" key="3">
    <source>
        <dbReference type="ARBA" id="ARBA00022840"/>
    </source>
</evidence>
<proteinExistence type="predicted"/>
<dbReference type="Proteomes" id="UP000762676">
    <property type="component" value="Unassembled WGS sequence"/>
</dbReference>
<dbReference type="GO" id="GO:0016787">
    <property type="term" value="F:hydrolase activity"/>
    <property type="evidence" value="ECO:0007669"/>
    <property type="project" value="UniProtKB-KW"/>
</dbReference>
<dbReference type="InterPro" id="IPR050628">
    <property type="entry name" value="SNF2_RAD54_helicase_TF"/>
</dbReference>
<dbReference type="InterPro" id="IPR001650">
    <property type="entry name" value="Helicase_C-like"/>
</dbReference>
<dbReference type="GO" id="GO:0008094">
    <property type="term" value="F:ATP-dependent activity, acting on DNA"/>
    <property type="evidence" value="ECO:0007669"/>
    <property type="project" value="TreeGrafter"/>
</dbReference>
<dbReference type="GO" id="GO:0005524">
    <property type="term" value="F:ATP binding"/>
    <property type="evidence" value="ECO:0007669"/>
    <property type="project" value="UniProtKB-KW"/>
</dbReference>
<dbReference type="GO" id="GO:0006281">
    <property type="term" value="P:DNA repair"/>
    <property type="evidence" value="ECO:0007669"/>
    <property type="project" value="TreeGrafter"/>
</dbReference>
<keyword evidence="1" id="KW-0547">Nucleotide-binding</keyword>
<dbReference type="PANTHER" id="PTHR45626:SF14">
    <property type="entry name" value="ATP-DEPENDENT DNA HELICASE (EUROFUNG)"/>
    <property type="match status" value="1"/>
</dbReference>
<dbReference type="Gene3D" id="3.40.50.300">
    <property type="entry name" value="P-loop containing nucleotide triphosphate hydrolases"/>
    <property type="match status" value="1"/>
</dbReference>
<dbReference type="EMBL" id="BMAT01005329">
    <property type="protein sequence ID" value="GFR91201.1"/>
    <property type="molecule type" value="Genomic_DNA"/>
</dbReference>
<evidence type="ECO:0000256" key="2">
    <source>
        <dbReference type="ARBA" id="ARBA00022801"/>
    </source>
</evidence>
<keyword evidence="5" id="KW-0436">Ligase</keyword>
<keyword evidence="2" id="KW-0378">Hydrolase</keyword>
<name>A0AAV4H1F2_9GAST</name>
<dbReference type="SUPFAM" id="SSF52540">
    <property type="entry name" value="P-loop containing nucleoside triphosphate hydrolases"/>
    <property type="match status" value="1"/>
</dbReference>
<evidence type="ECO:0000256" key="1">
    <source>
        <dbReference type="ARBA" id="ARBA00022741"/>
    </source>
</evidence>
<sequence>MGPVFTQPTAYGLKQRCCIFETRALTAEDPRAPCPKGFLGKLWAPQATLLSYMLALEDCPYMRVETPKFAESFKGDVNPLLQFSCARIAAKFSFGKTVLCVALVCASPCPRGAPTPLNILTIDGGASSTKNRLLVTKTVFKEQGRGVFPMMTLHHHSLIRSTLVVAAPAVISQWEDCVRTFAPHLTVFTVDNVKALRRFHALFQSPEMGSIDLVFLKAGKVTTAFAMEGEPQLKASQRAMTKAFAMMTEGHIWGRLIVDDFDTIRLATEDIFIPALFTWVISATWRATTVCQTPSPALTVESFVQQNCGLPILSAASDGLFDNILKLHCDDQYVHDHINTTTITFRRITVEGGNAVGILQDLGVPDDIVEMAAAGAVETAAERLGIKVSSVGELIERVLVTQTEKYRKAVRTLDRIVRARAAAAQSDLPHNSLNEIKAARNALKKEDDEAVVEQTLARLGRPGTAFKNAMHALEEWAMKSRDEHGRRLQRMRENVRQEKCQVCTVPFDGGSESYVVNCCQIVICGHCTLVGNDRTRRHYISRCPNCAVNIDPKRHLIYVGADLKLEAALTDKPLIERLFCAGDGAPPPPSDGEKTPAAERPCDYTIWDGEPRLRALLQLINGDAIQSVFDGEVPAIVEGLLEGRRAAPIPAGVSHKYLIFAMHAESTRQISVSLEMANVAHALLRGSRKEKDEAVRRFKSRDPADGSVNVLIATSSRDCAGLHLPEVTSLVLYHHHIDVQIAKQAIGRAQRVGRKYSLEVVEIFSEGEFGRFG</sequence>
<evidence type="ECO:0000313" key="6">
    <source>
        <dbReference type="Proteomes" id="UP000762676"/>
    </source>
</evidence>
<dbReference type="Pfam" id="PF00271">
    <property type="entry name" value="Helicase_C"/>
    <property type="match status" value="1"/>
</dbReference>
<dbReference type="InterPro" id="IPR027417">
    <property type="entry name" value="P-loop_NTPase"/>
</dbReference>
<comment type="caution">
    <text evidence="5">The sequence shown here is derived from an EMBL/GenBank/DDBJ whole genome shotgun (WGS) entry which is preliminary data.</text>
</comment>
<dbReference type="GO" id="GO:0016874">
    <property type="term" value="F:ligase activity"/>
    <property type="evidence" value="ECO:0007669"/>
    <property type="project" value="UniProtKB-KW"/>
</dbReference>
<reference evidence="5 6" key="1">
    <citation type="journal article" date="2021" name="Elife">
        <title>Chloroplast acquisition without the gene transfer in kleptoplastic sea slugs, Plakobranchus ocellatus.</title>
        <authorList>
            <person name="Maeda T."/>
            <person name="Takahashi S."/>
            <person name="Yoshida T."/>
            <person name="Shimamura S."/>
            <person name="Takaki Y."/>
            <person name="Nagai Y."/>
            <person name="Toyoda A."/>
            <person name="Suzuki Y."/>
            <person name="Arimoto A."/>
            <person name="Ishii H."/>
            <person name="Satoh N."/>
            <person name="Nishiyama T."/>
            <person name="Hasebe M."/>
            <person name="Maruyama T."/>
            <person name="Minagawa J."/>
            <person name="Obokata J."/>
            <person name="Shigenobu S."/>
        </authorList>
    </citation>
    <scope>NUCLEOTIDE SEQUENCE [LARGE SCALE GENOMIC DNA]</scope>
</reference>